<dbReference type="EMBL" id="PDLN01000020">
    <property type="protein sequence ID" value="RDW59265.1"/>
    <property type="molecule type" value="Genomic_DNA"/>
</dbReference>
<keyword evidence="5" id="KW-1185">Reference proteome</keyword>
<comment type="caution">
    <text evidence="4">The sequence shown here is derived from an EMBL/GenBank/DDBJ whole genome shotgun (WGS) entry which is preliminary data.</text>
</comment>
<dbReference type="GO" id="GO:0016491">
    <property type="term" value="F:oxidoreductase activity"/>
    <property type="evidence" value="ECO:0007669"/>
    <property type="project" value="UniProtKB-KW"/>
</dbReference>
<gene>
    <name evidence="4" type="ORF">BP5796_12189</name>
</gene>
<dbReference type="AlphaFoldDB" id="A0A3D8QBN0"/>
<accession>A0A3D8QBN0</accession>
<dbReference type="Gene3D" id="3.40.50.720">
    <property type="entry name" value="NAD(P)-binding Rossmann-like Domain"/>
    <property type="match status" value="1"/>
</dbReference>
<evidence type="ECO:0000256" key="3">
    <source>
        <dbReference type="SAM" id="Coils"/>
    </source>
</evidence>
<keyword evidence="3" id="KW-0175">Coiled coil</keyword>
<evidence type="ECO:0000313" key="5">
    <source>
        <dbReference type="Proteomes" id="UP000256328"/>
    </source>
</evidence>
<dbReference type="PANTHER" id="PTHR24320">
    <property type="entry name" value="RETINOL DEHYDROGENASE"/>
    <property type="match status" value="1"/>
</dbReference>
<dbReference type="OrthoDB" id="191139at2759"/>
<evidence type="ECO:0000256" key="2">
    <source>
        <dbReference type="ARBA" id="ARBA00023002"/>
    </source>
</evidence>
<dbReference type="PRINTS" id="PR00081">
    <property type="entry name" value="GDHRDH"/>
</dbReference>
<keyword evidence="2" id="KW-0560">Oxidoreductase</keyword>
<dbReference type="SUPFAM" id="SSF51735">
    <property type="entry name" value="NAD(P)-binding Rossmann-fold domains"/>
    <property type="match status" value="1"/>
</dbReference>
<dbReference type="InterPro" id="IPR036291">
    <property type="entry name" value="NAD(P)-bd_dom_sf"/>
</dbReference>
<dbReference type="InterPro" id="IPR002347">
    <property type="entry name" value="SDR_fam"/>
</dbReference>
<comment type="similarity">
    <text evidence="1">Belongs to the short-chain dehydrogenases/reductases (SDR) family.</text>
</comment>
<dbReference type="Proteomes" id="UP000256328">
    <property type="component" value="Unassembled WGS sequence"/>
</dbReference>
<dbReference type="Pfam" id="PF00106">
    <property type="entry name" value="adh_short"/>
    <property type="match status" value="1"/>
</dbReference>
<reference evidence="4 5" key="1">
    <citation type="journal article" date="2018" name="IMA Fungus">
        <title>IMA Genome-F 9: Draft genome sequence of Annulohypoxylon stygium, Aspergillus mulundensis, Berkeleyomyces basicola (syn. Thielaviopsis basicola), Ceratocystis smalleyi, two Cercospora beticola strains, Coleophoma cylindrospora, Fusarium fracticaudum, Phialophora cf. hyalina, and Morchella septimelata.</title>
        <authorList>
            <person name="Wingfield B.D."/>
            <person name="Bills G.F."/>
            <person name="Dong Y."/>
            <person name="Huang W."/>
            <person name="Nel W.J."/>
            <person name="Swalarsk-Parry B.S."/>
            <person name="Vaghefi N."/>
            <person name="Wilken P.M."/>
            <person name="An Z."/>
            <person name="de Beer Z.W."/>
            <person name="De Vos L."/>
            <person name="Chen L."/>
            <person name="Duong T.A."/>
            <person name="Gao Y."/>
            <person name="Hammerbacher A."/>
            <person name="Kikkert J.R."/>
            <person name="Li Y."/>
            <person name="Li H."/>
            <person name="Li K."/>
            <person name="Li Q."/>
            <person name="Liu X."/>
            <person name="Ma X."/>
            <person name="Naidoo K."/>
            <person name="Pethybridge S.J."/>
            <person name="Sun J."/>
            <person name="Steenkamp E.T."/>
            <person name="van der Nest M.A."/>
            <person name="van Wyk S."/>
            <person name="Wingfield M.J."/>
            <person name="Xiong C."/>
            <person name="Yue Q."/>
            <person name="Zhang X."/>
        </authorList>
    </citation>
    <scope>NUCLEOTIDE SEQUENCE [LARGE SCALE GENOMIC DNA]</scope>
    <source>
        <strain evidence="4 5">BP5796</strain>
    </source>
</reference>
<protein>
    <submittedName>
        <fullName evidence="4">Uncharacterized protein</fullName>
    </submittedName>
</protein>
<proteinExistence type="inferred from homology"/>
<organism evidence="4 5">
    <name type="scientific">Coleophoma crateriformis</name>
    <dbReference type="NCBI Taxonomy" id="565419"/>
    <lineage>
        <taxon>Eukaryota</taxon>
        <taxon>Fungi</taxon>
        <taxon>Dikarya</taxon>
        <taxon>Ascomycota</taxon>
        <taxon>Pezizomycotina</taxon>
        <taxon>Leotiomycetes</taxon>
        <taxon>Helotiales</taxon>
        <taxon>Dermateaceae</taxon>
        <taxon>Coleophoma</taxon>
    </lineage>
</organism>
<dbReference type="PANTHER" id="PTHR24320:SF272">
    <property type="entry name" value="NAD(P)-BINDING ROSSMANN-FOLD SUPERFAMILY PROTEIN"/>
    <property type="match status" value="1"/>
</dbReference>
<name>A0A3D8QBN0_9HELO</name>
<evidence type="ECO:0000256" key="1">
    <source>
        <dbReference type="ARBA" id="ARBA00006484"/>
    </source>
</evidence>
<evidence type="ECO:0000313" key="4">
    <source>
        <dbReference type="EMBL" id="RDW59265.1"/>
    </source>
</evidence>
<feature type="coiled-coil region" evidence="3">
    <location>
        <begin position="369"/>
        <end position="396"/>
    </location>
</feature>
<sequence>MSDPFEPYANLFANPAGPGDARPTAIEVIQDNDLINKWIGKTLLITGATSGIGIETAKALFATGADIFITARDLKKGQAVIDTIAKSSAGKGKLEVIEMNMTSLESVKRAAKSFLALSSKLNILINNAGIMAVPELRKTVDGFEQHFGVNHLAHFTLTTLLLPTLIKSSTPSFNSRVISVTSAGHGFSTVHFDDINLTHNYNQWIAYGQSKTANIWLANYIDRIYGPRGVHANAVHPGGIVTPLYQHITEEQMQQFSANTTMMTNMKSPEQGAATTTWAAVADVWEGNGGKYLADCAVGKPAVNAQALEDEGAAPHAYDVEEETRLWELSLKLTSVKTDSQALGDKYSAFKSDFAGFVGSFSAWAKPKVESENAKLKKLEEELKGMQQTLNNWATALHWSAGTMVVGGIVAVGVLALRPVGWPLLILGGLGALALA</sequence>